<gene>
    <name evidence="1" type="ORF">FHR83_009212</name>
</gene>
<protein>
    <submittedName>
        <fullName evidence="1">Nucleotide-binding universal stress UspA family protein</fullName>
    </submittedName>
</protein>
<keyword evidence="2" id="KW-1185">Reference proteome</keyword>
<dbReference type="RefSeq" id="WP_260180468.1">
    <property type="nucleotide sequence ID" value="NZ_BMPW01000042.1"/>
</dbReference>
<sequence>MRVRGADSVAGVPRWCRAEGGRPLDRVSRAVLRRAGCPVFVVV</sequence>
<organism evidence="1 2">
    <name type="scientific">Actinoplanes campanulatus</name>
    <dbReference type="NCBI Taxonomy" id="113559"/>
    <lineage>
        <taxon>Bacteria</taxon>
        <taxon>Bacillati</taxon>
        <taxon>Actinomycetota</taxon>
        <taxon>Actinomycetes</taxon>
        <taxon>Micromonosporales</taxon>
        <taxon>Micromonosporaceae</taxon>
        <taxon>Actinoplanes</taxon>
    </lineage>
</organism>
<evidence type="ECO:0000313" key="2">
    <source>
        <dbReference type="Proteomes" id="UP000590749"/>
    </source>
</evidence>
<proteinExistence type="predicted"/>
<comment type="caution">
    <text evidence="1">The sequence shown here is derived from an EMBL/GenBank/DDBJ whole genome shotgun (WGS) entry which is preliminary data.</text>
</comment>
<accession>A0A7W5FK52</accession>
<evidence type="ECO:0000313" key="1">
    <source>
        <dbReference type="EMBL" id="MBB3101483.1"/>
    </source>
</evidence>
<dbReference type="EMBL" id="JACHXF010000039">
    <property type="protein sequence ID" value="MBB3101483.1"/>
    <property type="molecule type" value="Genomic_DNA"/>
</dbReference>
<dbReference type="AlphaFoldDB" id="A0A7W5FK52"/>
<name>A0A7W5FK52_9ACTN</name>
<reference evidence="1 2" key="1">
    <citation type="submission" date="2020-08" db="EMBL/GenBank/DDBJ databases">
        <title>Genomic Encyclopedia of Type Strains, Phase III (KMG-III): the genomes of soil and plant-associated and newly described type strains.</title>
        <authorList>
            <person name="Whitman W."/>
        </authorList>
    </citation>
    <scope>NUCLEOTIDE SEQUENCE [LARGE SCALE GENOMIC DNA]</scope>
    <source>
        <strain evidence="1 2">CECT 3287</strain>
    </source>
</reference>
<dbReference type="Proteomes" id="UP000590749">
    <property type="component" value="Unassembled WGS sequence"/>
</dbReference>